<dbReference type="FunFam" id="3.90.215.10:FF:000001">
    <property type="entry name" value="Tenascin isoform 1"/>
    <property type="match status" value="1"/>
</dbReference>
<dbReference type="InterPro" id="IPR002181">
    <property type="entry name" value="Fibrinogen_a/b/g_C_dom"/>
</dbReference>
<dbReference type="InterPro" id="IPR036056">
    <property type="entry name" value="Fibrinogen-like_C"/>
</dbReference>
<feature type="domain" description="Fibrinogen C-terminal" evidence="4">
    <location>
        <begin position="152"/>
        <end position="364"/>
    </location>
</feature>
<dbReference type="PANTHER" id="PTHR19143:SF327">
    <property type="entry name" value="FI21813P1-RELATED"/>
    <property type="match status" value="1"/>
</dbReference>
<dbReference type="InterPro" id="IPR020837">
    <property type="entry name" value="Fibrinogen_CS"/>
</dbReference>
<evidence type="ECO:0000256" key="1">
    <source>
        <dbReference type="ARBA" id="ARBA00023157"/>
    </source>
</evidence>
<dbReference type="GO" id="GO:0030246">
    <property type="term" value="F:carbohydrate binding"/>
    <property type="evidence" value="ECO:0007669"/>
    <property type="project" value="UniProtKB-ARBA"/>
</dbReference>
<dbReference type="InterPro" id="IPR014716">
    <property type="entry name" value="Fibrinogen_a/b/g_C_1"/>
</dbReference>
<dbReference type="EnsemblMetazoa" id="AAEL019868-RA">
    <property type="protein sequence ID" value="AAEL019868-PA"/>
    <property type="gene ID" value="AAEL019868"/>
</dbReference>
<comment type="function">
    <text evidence="2">Lectin involved in innate immunity. Agglutinates all types of human erythrocytes, Gram-positive and Gram-negative bacteria. Has a stronger agglutinating activity towards Gram-negative bacteria than towards Gram-positive bacteria. Specifically recognizes acetyl group-containing substances on agglutinated cells. The hemagglutinating activity was inhibited by EDTA, acetyl group-containing mono- and disaccharides, N-acetyl derivatives of amino acids, other acetyl group-containing substances, propionamide and benzamide. Enhances the antimicrobial activity of big defensin against Gram-positive bacteria but not against Gram-negative bacteria.</text>
</comment>
<proteinExistence type="predicted"/>
<evidence type="ECO:0000256" key="2">
    <source>
        <dbReference type="ARBA" id="ARBA00053344"/>
    </source>
</evidence>
<evidence type="ECO:0000313" key="5">
    <source>
        <dbReference type="EnsemblMetazoa" id="AAEL019868-PA"/>
    </source>
</evidence>
<evidence type="ECO:0000259" key="4">
    <source>
        <dbReference type="PROSITE" id="PS51406"/>
    </source>
</evidence>
<evidence type="ECO:0000313" key="6">
    <source>
        <dbReference type="Proteomes" id="UP000008820"/>
    </source>
</evidence>
<reference evidence="5" key="2">
    <citation type="submission" date="2022-10" db="UniProtKB">
        <authorList>
            <consortium name="EnsemblMetazoa"/>
        </authorList>
    </citation>
    <scope>IDENTIFICATION</scope>
    <source>
        <strain evidence="5">LVP_AGWG</strain>
    </source>
</reference>
<dbReference type="Gene3D" id="3.90.215.10">
    <property type="entry name" value="Gamma Fibrinogen, chain A, domain 1"/>
    <property type="match status" value="1"/>
</dbReference>
<dbReference type="Proteomes" id="UP000008820">
    <property type="component" value="Chromosome 2"/>
</dbReference>
<sequence>MSRNFTTGFGIICFVLLIFRGKSVHSAEESTEAVASSYGNTDNFGYEVLLTKMDYIEYKLMELEFELKEQNEQTTRNQARLEKTHEGMSWMMTRMEQAISQNFTSVLGQSWRILQQQISCSHHESLRNAIFKMKPVKGPSDNVRMLFDLQQFKARGPFESCKAEPSKTSGKYMLQPFLTEDPFVAFCEQTKFGGGWLVIQHRFDGSVEFYRNWTEYKNGFGEADKEFWIGLDRLHKLTKDKSHQLLIELEDFAGEYKYARYAGFQIGDQSEKYSLKTLGAYSGTAGDSLTYHKGMMFTTLDSDNDKNAGNCAEVCTGAWWYNTCHHSNLNGKFMTGNDQRSITWYHFKSAHYGLKYTRMMIREI</sequence>
<gene>
    <name evidence="5" type="primary">5570871</name>
</gene>
<dbReference type="Pfam" id="PF00147">
    <property type="entry name" value="Fibrinogen_C"/>
    <property type="match status" value="1"/>
</dbReference>
<dbReference type="GO" id="GO:0005615">
    <property type="term" value="C:extracellular space"/>
    <property type="evidence" value="ECO:0007669"/>
    <property type="project" value="TreeGrafter"/>
</dbReference>
<name>A0A903V8D9_AEDAE</name>
<evidence type="ECO:0000256" key="3">
    <source>
        <dbReference type="SAM" id="SignalP"/>
    </source>
</evidence>
<feature type="signal peptide" evidence="3">
    <location>
        <begin position="1"/>
        <end position="26"/>
    </location>
</feature>
<dbReference type="PANTHER" id="PTHR19143">
    <property type="entry name" value="FIBRINOGEN/TENASCIN/ANGIOPOEITIN"/>
    <property type="match status" value="1"/>
</dbReference>
<dbReference type="OrthoDB" id="6145874at2759"/>
<dbReference type="InterPro" id="IPR050373">
    <property type="entry name" value="Fibrinogen_C-term_domain"/>
</dbReference>
<keyword evidence="6" id="KW-1185">Reference proteome</keyword>
<dbReference type="AlphaFoldDB" id="A0A903V8D9"/>
<accession>A0A903V8D9</accession>
<dbReference type="PROSITE" id="PS00514">
    <property type="entry name" value="FIBRINOGEN_C_1"/>
    <property type="match status" value="1"/>
</dbReference>
<protein>
    <recommendedName>
        <fullName evidence="4">Fibrinogen C-terminal domain-containing protein</fullName>
    </recommendedName>
</protein>
<keyword evidence="1" id="KW-1015">Disulfide bond</keyword>
<dbReference type="PROSITE" id="PS51406">
    <property type="entry name" value="FIBRINOGEN_C_2"/>
    <property type="match status" value="1"/>
</dbReference>
<organism evidence="5 6">
    <name type="scientific">Aedes aegypti</name>
    <name type="common">Yellowfever mosquito</name>
    <name type="synonym">Culex aegypti</name>
    <dbReference type="NCBI Taxonomy" id="7159"/>
    <lineage>
        <taxon>Eukaryota</taxon>
        <taxon>Metazoa</taxon>
        <taxon>Ecdysozoa</taxon>
        <taxon>Arthropoda</taxon>
        <taxon>Hexapoda</taxon>
        <taxon>Insecta</taxon>
        <taxon>Pterygota</taxon>
        <taxon>Neoptera</taxon>
        <taxon>Endopterygota</taxon>
        <taxon>Diptera</taxon>
        <taxon>Nematocera</taxon>
        <taxon>Culicoidea</taxon>
        <taxon>Culicidae</taxon>
        <taxon>Culicinae</taxon>
        <taxon>Aedini</taxon>
        <taxon>Aedes</taxon>
        <taxon>Stegomyia</taxon>
    </lineage>
</organism>
<feature type="chain" id="PRO_5038137889" description="Fibrinogen C-terminal domain-containing protein" evidence="3">
    <location>
        <begin position="27"/>
        <end position="364"/>
    </location>
</feature>
<reference evidence="5 6" key="1">
    <citation type="submission" date="2017-06" db="EMBL/GenBank/DDBJ databases">
        <title>Aedes aegypti genome working group (AGWG) sequencing and assembly.</title>
        <authorList>
            <consortium name="Aedes aegypti Genome Working Group (AGWG)"/>
            <person name="Matthews B.J."/>
        </authorList>
    </citation>
    <scope>NUCLEOTIDE SEQUENCE [LARGE SCALE GENOMIC DNA]</scope>
    <source>
        <strain evidence="5 6">LVP_AGWG</strain>
    </source>
</reference>
<dbReference type="SUPFAM" id="SSF56496">
    <property type="entry name" value="Fibrinogen C-terminal domain-like"/>
    <property type="match status" value="1"/>
</dbReference>
<keyword evidence="3" id="KW-0732">Signal</keyword>
<dbReference type="CDD" id="cd00087">
    <property type="entry name" value="FReD"/>
    <property type="match status" value="1"/>
</dbReference>
<dbReference type="SMART" id="SM00186">
    <property type="entry name" value="FBG"/>
    <property type="match status" value="1"/>
</dbReference>